<dbReference type="Proteomes" id="UP000604765">
    <property type="component" value="Unassembled WGS sequence"/>
</dbReference>
<gene>
    <name evidence="1" type="ORF">YK48G_07280</name>
</gene>
<proteinExistence type="predicted"/>
<name>A0ABQ3VX89_9LACO</name>
<evidence type="ECO:0000313" key="1">
    <source>
        <dbReference type="EMBL" id="GHP13303.1"/>
    </source>
</evidence>
<organism evidence="1 2">
    <name type="scientific">Lentilactobacillus fungorum</name>
    <dbReference type="NCBI Taxonomy" id="2201250"/>
    <lineage>
        <taxon>Bacteria</taxon>
        <taxon>Bacillati</taxon>
        <taxon>Bacillota</taxon>
        <taxon>Bacilli</taxon>
        <taxon>Lactobacillales</taxon>
        <taxon>Lactobacillaceae</taxon>
        <taxon>Lentilactobacillus</taxon>
    </lineage>
</organism>
<keyword evidence="2" id="KW-1185">Reference proteome</keyword>
<protein>
    <submittedName>
        <fullName evidence="1">Uncharacterized protein</fullName>
    </submittedName>
</protein>
<accession>A0ABQ3VX89</accession>
<evidence type="ECO:0000313" key="2">
    <source>
        <dbReference type="Proteomes" id="UP000604765"/>
    </source>
</evidence>
<reference evidence="1 2" key="1">
    <citation type="journal article" date="2021" name="Int. J. Syst. Evol. Microbiol.">
        <title>Lentilactobacillus fungorum sp. nov., isolated from spent mushroom substrates.</title>
        <authorList>
            <person name="Tohno M."/>
            <person name="Tanizawa Y."/>
            <person name="Kojima Y."/>
            <person name="Sakamoto M."/>
            <person name="Ohkuma M."/>
            <person name="Kobayashi H."/>
        </authorList>
    </citation>
    <scope>NUCLEOTIDE SEQUENCE [LARGE SCALE GENOMIC DNA]</scope>
    <source>
        <strain evidence="1 2">YK48G</strain>
    </source>
</reference>
<comment type="caution">
    <text evidence="1">The sequence shown here is derived from an EMBL/GenBank/DDBJ whole genome shotgun (WGS) entry which is preliminary data.</text>
</comment>
<sequence>MIDHNELMRQLRAAFEDYNQVTAKQSQATYQVANRNGAVTVYVDHTGQHWEMPGDLFDLMAHIKKSAQINECTIGTLADLERIELELKQA</sequence>
<dbReference type="EMBL" id="BNJR01000007">
    <property type="protein sequence ID" value="GHP13303.1"/>
    <property type="molecule type" value="Genomic_DNA"/>
</dbReference>
<dbReference type="RefSeq" id="WP_203629341.1">
    <property type="nucleotide sequence ID" value="NZ_BNJR01000007.1"/>
</dbReference>